<dbReference type="GO" id="GO:0016491">
    <property type="term" value="F:oxidoreductase activity"/>
    <property type="evidence" value="ECO:0007669"/>
    <property type="project" value="InterPro"/>
</dbReference>
<dbReference type="PANTHER" id="PTHR47495:SF2">
    <property type="entry name" value="ALDEHYDE DEHYDROGENASE"/>
    <property type="match status" value="1"/>
</dbReference>
<dbReference type="OrthoDB" id="9767994at2"/>
<dbReference type="InterPro" id="IPR000674">
    <property type="entry name" value="Ald_Oxase/Xan_DH_a/b"/>
</dbReference>
<dbReference type="AlphaFoldDB" id="A0A1N6RGN1"/>
<keyword evidence="1" id="KW-0472">Membrane</keyword>
<dbReference type="SUPFAM" id="SSF56003">
    <property type="entry name" value="Molybdenum cofactor-binding domain"/>
    <property type="match status" value="2"/>
</dbReference>
<dbReference type="STRING" id="228959.SAMN05421797_1011278"/>
<keyword evidence="1" id="KW-0812">Transmembrane</keyword>
<organism evidence="3 4">
    <name type="scientific">Maribacter ulvicola</name>
    <dbReference type="NCBI Taxonomy" id="228959"/>
    <lineage>
        <taxon>Bacteria</taxon>
        <taxon>Pseudomonadati</taxon>
        <taxon>Bacteroidota</taxon>
        <taxon>Flavobacteriia</taxon>
        <taxon>Flavobacteriales</taxon>
        <taxon>Flavobacteriaceae</taxon>
        <taxon>Maribacter</taxon>
    </lineage>
</organism>
<dbReference type="InterPro" id="IPR037165">
    <property type="entry name" value="AldOxase/xan_DH_Mopterin-bd_sf"/>
</dbReference>
<dbReference type="Pfam" id="PF20256">
    <property type="entry name" value="MoCoBD_2"/>
    <property type="match status" value="2"/>
</dbReference>
<accession>A0A1N6RGN1</accession>
<keyword evidence="4" id="KW-1185">Reference proteome</keyword>
<proteinExistence type="predicted"/>
<dbReference type="InterPro" id="IPR012368">
    <property type="entry name" value="OxRdtase_Mopterin-bd_su_IorB"/>
</dbReference>
<dbReference type="RefSeq" id="WP_076547408.1">
    <property type="nucleotide sequence ID" value="NZ_FTMA01000001.1"/>
</dbReference>
<feature type="transmembrane region" description="Helical" evidence="1">
    <location>
        <begin position="16"/>
        <end position="35"/>
    </location>
</feature>
<protein>
    <submittedName>
        <fullName evidence="3">Isoquinoline 1-oxidoreductase, beta subunit</fullName>
    </submittedName>
</protein>
<evidence type="ECO:0000256" key="1">
    <source>
        <dbReference type="SAM" id="Phobius"/>
    </source>
</evidence>
<dbReference type="InterPro" id="IPR008274">
    <property type="entry name" value="AldOxase/xan_DH_MoCoBD1"/>
</dbReference>
<evidence type="ECO:0000313" key="4">
    <source>
        <dbReference type="Proteomes" id="UP000186953"/>
    </source>
</evidence>
<dbReference type="InterPro" id="IPR046867">
    <property type="entry name" value="AldOxase/xan_DH_MoCoBD2"/>
</dbReference>
<dbReference type="InterPro" id="IPR052516">
    <property type="entry name" value="N-heterocyclic_Hydroxylase"/>
</dbReference>
<keyword evidence="1" id="KW-1133">Transmembrane helix</keyword>
<dbReference type="SMART" id="SM01008">
    <property type="entry name" value="Ald_Xan_dh_C"/>
    <property type="match status" value="1"/>
</dbReference>
<dbReference type="Gene3D" id="3.90.1170.50">
    <property type="entry name" value="Aldehyde oxidase/xanthine dehydrogenase, a/b hammerhead"/>
    <property type="match status" value="1"/>
</dbReference>
<evidence type="ECO:0000313" key="3">
    <source>
        <dbReference type="EMBL" id="SIQ27967.1"/>
    </source>
</evidence>
<evidence type="ECO:0000259" key="2">
    <source>
        <dbReference type="SMART" id="SM01008"/>
    </source>
</evidence>
<name>A0A1N6RGN1_9FLAO</name>
<dbReference type="Proteomes" id="UP000186953">
    <property type="component" value="Unassembled WGS sequence"/>
</dbReference>
<feature type="domain" description="Aldehyde oxidase/xanthine dehydrogenase a/b hammerhead" evidence="2">
    <location>
        <begin position="218"/>
        <end position="296"/>
    </location>
</feature>
<reference evidence="4" key="1">
    <citation type="submission" date="2017-01" db="EMBL/GenBank/DDBJ databases">
        <authorList>
            <person name="Varghese N."/>
            <person name="Submissions S."/>
        </authorList>
    </citation>
    <scope>NUCLEOTIDE SEQUENCE [LARGE SCALE GENOMIC DNA]</scope>
    <source>
        <strain evidence="4">DSM 15366</strain>
    </source>
</reference>
<dbReference type="Gene3D" id="3.30.365.10">
    <property type="entry name" value="Aldehyde oxidase/xanthine dehydrogenase, molybdopterin binding domain"/>
    <property type="match status" value="4"/>
</dbReference>
<gene>
    <name evidence="3" type="ORF">SAMN05421797_1011278</name>
</gene>
<dbReference type="Pfam" id="PF02738">
    <property type="entry name" value="MoCoBD_1"/>
    <property type="match status" value="1"/>
</dbReference>
<sequence length="726" mass="78629">MADKENGSKKVSRRKFLVRGGLGTIGVVAIGAYIFRNPIRRELLGFANSVEAPFTDNTDRPMVWFEVTANNEILLHSPKMEMGQGTFTGIAQMAADELSVSMSQIKVVHAASSTGNVDSFATGGSTSISGLWKPLRELAAMLRVMLIKEAALKMDIGSDELLVKDGVISGNGKMLTYAQAAEGVENWEVPDVPALKDKKDYKYIGQPVPRVDLDAKVYGDPIFGMDAEMSDMLYGAVVRPTKIGSTFVSADTSAAENMPGVVKIIVEEDFVGVVASSMLEAEKAKDAIVVTWDSYNSLDTSTIKKMMTVGNGNSTTIQKNGEAFREDDDFESLEFRSPIGAHAQIEPNGVVASVEGDSAIIKISTQVVSITRKEVAKRLNLDTEKVNIVPTYLGGGFGRRLHTPHAVQAAVMSKAVGKPVKYFFSRKEEFQHDMFRPPTHHVIKGKLNSEGYLDTLEHEFVSGDVATDSALIPNALTNVLGADVGAIRGGFIQYTAIPNFKTVYWHVVLPFATSWWRSLGLLANTFVMESFIDEMAIKASKNAVDFRLQQIGEEPIDIRLKNVIKAAAKKANYHEEVVNGRAMGFAASIDANTPCAQVAEVSIVANEIKVHKVTVALDPGLAVNPDQIRAQCEGCVIMGMSAVLYEQMFVEDGELIPTIYGPYQMALMKNAPKVIDVVLLQGKDTPGAVGEPPLGPIGAAIANAVRRLTGERLTELPLKISRASKL</sequence>
<dbReference type="PANTHER" id="PTHR47495">
    <property type="entry name" value="ALDEHYDE DEHYDROGENASE"/>
    <property type="match status" value="1"/>
</dbReference>
<dbReference type="PIRSF" id="PIRSF036389">
    <property type="entry name" value="IOR_B"/>
    <property type="match status" value="1"/>
</dbReference>
<dbReference type="EMBL" id="FTMA01000001">
    <property type="protein sequence ID" value="SIQ27967.1"/>
    <property type="molecule type" value="Genomic_DNA"/>
</dbReference>